<dbReference type="EMBL" id="JXLP01000001">
    <property type="protein sequence ID" value="KIL80396.1"/>
    <property type="molecule type" value="Genomic_DNA"/>
</dbReference>
<gene>
    <name evidence="1" type="ORF">SD77_0244</name>
</gene>
<evidence type="ECO:0000313" key="1">
    <source>
        <dbReference type="EMBL" id="KIL80396.1"/>
    </source>
</evidence>
<accession>A0ABR5B0C5</accession>
<organism evidence="1 2">
    <name type="scientific">Bacillus badius</name>
    <dbReference type="NCBI Taxonomy" id="1455"/>
    <lineage>
        <taxon>Bacteria</taxon>
        <taxon>Bacillati</taxon>
        <taxon>Bacillota</taxon>
        <taxon>Bacilli</taxon>
        <taxon>Bacillales</taxon>
        <taxon>Bacillaceae</taxon>
        <taxon>Pseudobacillus</taxon>
    </lineage>
</organism>
<sequence>MFQPRSFSPYFQKLNIKAFKKQSENIDIVYVLVIGLIDNIYEHLENHEDSFLI</sequence>
<keyword evidence="2" id="KW-1185">Reference proteome</keyword>
<comment type="caution">
    <text evidence="1">The sequence shown here is derived from an EMBL/GenBank/DDBJ whole genome shotgun (WGS) entry which is preliminary data.</text>
</comment>
<protein>
    <submittedName>
        <fullName evidence="1">Uncharacterized protein</fullName>
    </submittedName>
</protein>
<reference evidence="1 2" key="1">
    <citation type="submission" date="2015-01" db="EMBL/GenBank/DDBJ databases">
        <title>Genome Assembly of Bacillus badius MTCC 1458.</title>
        <authorList>
            <person name="Verma A."/>
            <person name="Khatri I."/>
            <person name="Mual P."/>
            <person name="Subramanian S."/>
            <person name="Krishnamurthi S."/>
        </authorList>
    </citation>
    <scope>NUCLEOTIDE SEQUENCE [LARGE SCALE GENOMIC DNA]</scope>
    <source>
        <strain evidence="1 2">MTCC 1458</strain>
    </source>
</reference>
<dbReference type="Proteomes" id="UP000031982">
    <property type="component" value="Unassembled WGS sequence"/>
</dbReference>
<proteinExistence type="predicted"/>
<name>A0ABR5B0C5_BACBA</name>
<evidence type="ECO:0000313" key="2">
    <source>
        <dbReference type="Proteomes" id="UP000031982"/>
    </source>
</evidence>